<gene>
    <name evidence="2" type="ORF">QE417_000924</name>
</gene>
<accession>A0ABU3GPZ3</accession>
<feature type="chain" id="PRO_5045764183" description="Cell surface protein" evidence="1">
    <location>
        <begin position="25"/>
        <end position="300"/>
    </location>
</feature>
<organism evidence="2 3">
    <name type="scientific">Mucilaginibacter terrae</name>
    <dbReference type="NCBI Taxonomy" id="1955052"/>
    <lineage>
        <taxon>Bacteria</taxon>
        <taxon>Pseudomonadati</taxon>
        <taxon>Bacteroidota</taxon>
        <taxon>Sphingobacteriia</taxon>
        <taxon>Sphingobacteriales</taxon>
        <taxon>Sphingobacteriaceae</taxon>
        <taxon>Mucilaginibacter</taxon>
    </lineage>
</organism>
<name>A0ABU3GPZ3_9SPHI</name>
<proteinExistence type="predicted"/>
<evidence type="ECO:0000256" key="1">
    <source>
        <dbReference type="SAM" id="SignalP"/>
    </source>
</evidence>
<dbReference type="Proteomes" id="UP001258315">
    <property type="component" value="Unassembled WGS sequence"/>
</dbReference>
<sequence length="300" mass="31956">MKTTTSIYAKVLLLALAGSVLVLNSCTKDNEAEIHDPEPIAPTRPVTGQSSAYVTQLFSYNPAPGQFINDPIGTADGAKTILNGKTGLVTLGAYGGNIVLGFDHTVVNQDGKEDLIVYGNAGNGTAEPGVVWVMQDTNGNGQPDDTWFELTGSAQNQPGYTRAYSVTYTRPNPATADVPWTDSKGNSGVVKTNIYHKQAYYPTWITANSYTVTGTLLPSTNINTTNPSFITSNSFAFGYADNTLNGDKLDIANAIDDKGNKVALKGIDFVKIQTGIQFNLGWLGELSTEVKGVADISLEK</sequence>
<reference evidence="3" key="1">
    <citation type="submission" date="2023-07" db="EMBL/GenBank/DDBJ databases">
        <title>Functional and genomic diversity of the sorghum phyllosphere microbiome.</title>
        <authorList>
            <person name="Shade A."/>
        </authorList>
    </citation>
    <scope>NUCLEOTIDE SEQUENCE [LARGE SCALE GENOMIC DNA]</scope>
    <source>
        <strain evidence="3">SORGH_AS_0422</strain>
    </source>
</reference>
<keyword evidence="1" id="KW-0732">Signal</keyword>
<evidence type="ECO:0008006" key="4">
    <source>
        <dbReference type="Google" id="ProtNLM"/>
    </source>
</evidence>
<comment type="caution">
    <text evidence="2">The sequence shown here is derived from an EMBL/GenBank/DDBJ whole genome shotgun (WGS) entry which is preliminary data.</text>
</comment>
<dbReference type="RefSeq" id="WP_311947817.1">
    <property type="nucleotide sequence ID" value="NZ_JAVLVU010000001.1"/>
</dbReference>
<keyword evidence="3" id="KW-1185">Reference proteome</keyword>
<evidence type="ECO:0000313" key="2">
    <source>
        <dbReference type="EMBL" id="MDT3401852.1"/>
    </source>
</evidence>
<protein>
    <recommendedName>
        <fullName evidence="4">Cell surface protein</fullName>
    </recommendedName>
</protein>
<dbReference type="EMBL" id="JAVLVU010000001">
    <property type="protein sequence ID" value="MDT3401852.1"/>
    <property type="molecule type" value="Genomic_DNA"/>
</dbReference>
<evidence type="ECO:0000313" key="3">
    <source>
        <dbReference type="Proteomes" id="UP001258315"/>
    </source>
</evidence>
<feature type="signal peptide" evidence="1">
    <location>
        <begin position="1"/>
        <end position="24"/>
    </location>
</feature>